<dbReference type="InterPro" id="IPR016186">
    <property type="entry name" value="C-type_lectin-like/link_sf"/>
</dbReference>
<dbReference type="CDD" id="cd00037">
    <property type="entry name" value="CLECT"/>
    <property type="match status" value="1"/>
</dbReference>
<dbReference type="AlphaFoldDB" id="A0A2G5V4F8"/>
<gene>
    <name evidence="2" type="primary">Cnig_chr_II.g6287</name>
    <name evidence="2" type="ORF">B9Z55_006287</name>
</gene>
<dbReference type="PANTHER" id="PTHR47629:SF5">
    <property type="entry name" value="C-TYPE LECTIN-RELATED"/>
    <property type="match status" value="1"/>
</dbReference>
<keyword evidence="3" id="KW-1185">Reference proteome</keyword>
<protein>
    <recommendedName>
        <fullName evidence="1">C-type lectin domain-containing protein</fullName>
    </recommendedName>
</protein>
<comment type="caution">
    <text evidence="2">The sequence shown here is derived from an EMBL/GenBank/DDBJ whole genome shotgun (WGS) entry which is preliminary data.</text>
</comment>
<evidence type="ECO:0000259" key="1">
    <source>
        <dbReference type="SMART" id="SM00034"/>
    </source>
</evidence>
<dbReference type="OrthoDB" id="5841182at2759"/>
<feature type="domain" description="C-type lectin" evidence="1">
    <location>
        <begin position="75"/>
        <end position="219"/>
    </location>
</feature>
<name>A0A2G5V4F8_9PELO</name>
<dbReference type="EMBL" id="PDUG01000002">
    <property type="protein sequence ID" value="PIC46675.1"/>
    <property type="molecule type" value="Genomic_DNA"/>
</dbReference>
<accession>A0A2G5V4F8</accession>
<dbReference type="SUPFAM" id="SSF56436">
    <property type="entry name" value="C-type lectin-like"/>
    <property type="match status" value="1"/>
</dbReference>
<dbReference type="PANTHER" id="PTHR47629">
    <property type="entry name" value="C-TYPE LECTIN-RELATED"/>
    <property type="match status" value="1"/>
</dbReference>
<dbReference type="Gene3D" id="3.10.100.10">
    <property type="entry name" value="Mannose-Binding Protein A, subunit A"/>
    <property type="match status" value="1"/>
</dbReference>
<dbReference type="InterPro" id="IPR016187">
    <property type="entry name" value="CTDL_fold"/>
</dbReference>
<dbReference type="InterPro" id="IPR001304">
    <property type="entry name" value="C-type_lectin-like"/>
</dbReference>
<evidence type="ECO:0000313" key="2">
    <source>
        <dbReference type="EMBL" id="PIC46675.1"/>
    </source>
</evidence>
<sequence length="223" mass="25098">MAFMNSNEQCLLFDYSSTESLVVVDSNKSEGLIVAIKTRAPLTNTCPSYEQLEVTLNIKFQSWQRTKTGWAFRRCLEDWEFFNRNDTTLICVQGFYEHSKINKNDSIKACEEKGYKLTGVASRNEAVWMFNRMNELAPVLEGYGGFWIDGVRNGSEKSLFTWSDGYTTGNDVLNDSKTSTLSGTYGGTKEDCLAISKTGQAQIINDVECDSTQFGFVCGYQLN</sequence>
<proteinExistence type="predicted"/>
<dbReference type="SMART" id="SM00034">
    <property type="entry name" value="CLECT"/>
    <property type="match status" value="1"/>
</dbReference>
<organism evidence="2 3">
    <name type="scientific">Caenorhabditis nigoni</name>
    <dbReference type="NCBI Taxonomy" id="1611254"/>
    <lineage>
        <taxon>Eukaryota</taxon>
        <taxon>Metazoa</taxon>
        <taxon>Ecdysozoa</taxon>
        <taxon>Nematoda</taxon>
        <taxon>Chromadorea</taxon>
        <taxon>Rhabditida</taxon>
        <taxon>Rhabditina</taxon>
        <taxon>Rhabditomorpha</taxon>
        <taxon>Rhabditoidea</taxon>
        <taxon>Rhabditidae</taxon>
        <taxon>Peloderinae</taxon>
        <taxon>Caenorhabditis</taxon>
    </lineage>
</organism>
<dbReference type="Proteomes" id="UP000230233">
    <property type="component" value="Chromosome II"/>
</dbReference>
<evidence type="ECO:0000313" key="3">
    <source>
        <dbReference type="Proteomes" id="UP000230233"/>
    </source>
</evidence>
<reference evidence="3" key="1">
    <citation type="submission" date="2017-10" db="EMBL/GenBank/DDBJ databases">
        <title>Rapid genome shrinkage in a self-fertile nematode reveals novel sperm competition proteins.</title>
        <authorList>
            <person name="Yin D."/>
            <person name="Schwarz E.M."/>
            <person name="Thomas C.G."/>
            <person name="Felde R.L."/>
            <person name="Korf I.F."/>
            <person name="Cutter A.D."/>
            <person name="Schartner C.M."/>
            <person name="Ralston E.J."/>
            <person name="Meyer B.J."/>
            <person name="Haag E.S."/>
        </authorList>
    </citation>
    <scope>NUCLEOTIDE SEQUENCE [LARGE SCALE GENOMIC DNA]</scope>
    <source>
        <strain evidence="3">JU1422</strain>
    </source>
</reference>